<reference evidence="1" key="1">
    <citation type="submission" date="2020-07" db="EMBL/GenBank/DDBJ databases">
        <title>Genomic analysis of a strain of Sedimentibacter Hydroxybenzoicus DSM7310.</title>
        <authorList>
            <person name="Ma S."/>
        </authorList>
    </citation>
    <scope>NUCLEOTIDE SEQUENCE</scope>
    <source>
        <strain evidence="1">DSM 7310</strain>
    </source>
</reference>
<dbReference type="RefSeq" id="WP_179238233.1">
    <property type="nucleotide sequence ID" value="NZ_JACBNQ010000010.1"/>
</dbReference>
<evidence type="ECO:0000313" key="2">
    <source>
        <dbReference type="Proteomes" id="UP000611629"/>
    </source>
</evidence>
<gene>
    <name evidence="1" type="ORF">HZF24_10295</name>
</gene>
<sequence>MQKWSQIVKECRNSGQTAVKWCSETRDKARSIKREVVEFEINSKEKCSNCDGKLTLI</sequence>
<dbReference type="AlphaFoldDB" id="A0A974BJV8"/>
<protein>
    <submittedName>
        <fullName evidence="1">Uncharacterized protein</fullName>
    </submittedName>
</protein>
<keyword evidence="2" id="KW-1185">Reference proteome</keyword>
<organism evidence="1 2">
    <name type="scientific">Sedimentibacter hydroxybenzoicus DSM 7310</name>
    <dbReference type="NCBI Taxonomy" id="1123245"/>
    <lineage>
        <taxon>Bacteria</taxon>
        <taxon>Bacillati</taxon>
        <taxon>Bacillota</taxon>
        <taxon>Tissierellia</taxon>
        <taxon>Sedimentibacter</taxon>
    </lineage>
</organism>
<evidence type="ECO:0000313" key="1">
    <source>
        <dbReference type="EMBL" id="NYB74524.1"/>
    </source>
</evidence>
<dbReference type="Proteomes" id="UP000611629">
    <property type="component" value="Unassembled WGS sequence"/>
</dbReference>
<comment type="caution">
    <text evidence="1">The sequence shown here is derived from an EMBL/GenBank/DDBJ whole genome shotgun (WGS) entry which is preliminary data.</text>
</comment>
<dbReference type="EMBL" id="JACBNQ010000010">
    <property type="protein sequence ID" value="NYB74524.1"/>
    <property type="molecule type" value="Genomic_DNA"/>
</dbReference>
<name>A0A974BJV8_SEDHY</name>
<accession>A0A974BJV8</accession>
<proteinExistence type="predicted"/>